<dbReference type="GO" id="GO:0005737">
    <property type="term" value="C:cytoplasm"/>
    <property type="evidence" value="ECO:0007669"/>
    <property type="project" value="TreeGrafter"/>
</dbReference>
<dbReference type="EMBL" id="DVAB01000025">
    <property type="protein sequence ID" value="HIK00525.1"/>
    <property type="molecule type" value="Genomic_DNA"/>
</dbReference>
<evidence type="ECO:0000313" key="9">
    <source>
        <dbReference type="EMBL" id="HIK00525.1"/>
    </source>
</evidence>
<reference evidence="9 10" key="1">
    <citation type="journal article" name="Nat. Commun.">
        <title>Undinarchaeota illuminate DPANN phylogeny and the impact of gene transfer on archaeal evolution.</title>
        <authorList>
            <person name="Dombrowski N."/>
            <person name="Williams T.A."/>
            <person name="Sun J."/>
            <person name="Woodcroft B.J."/>
            <person name="Lee J.H."/>
            <person name="Minh B.Q."/>
            <person name="Rinke C."/>
            <person name="Spang A."/>
        </authorList>
    </citation>
    <scope>NUCLEOTIDE SEQUENCE [LARGE SCALE GENOMIC DNA]</scope>
    <source>
        <strain evidence="9">MAG_bin1129</strain>
    </source>
</reference>
<evidence type="ECO:0000259" key="8">
    <source>
        <dbReference type="PROSITE" id="PS51831"/>
    </source>
</evidence>
<evidence type="ECO:0000256" key="4">
    <source>
        <dbReference type="ARBA" id="ARBA00011738"/>
    </source>
</evidence>
<dbReference type="PANTHER" id="PTHR11845:SF13">
    <property type="entry name" value="5'-DEOXYNUCLEOTIDASE HDDC2"/>
    <property type="match status" value="1"/>
</dbReference>
<dbReference type="Gene3D" id="1.10.3210.10">
    <property type="entry name" value="Hypothetical protein af1432"/>
    <property type="match status" value="1"/>
</dbReference>
<dbReference type="PANTHER" id="PTHR11845">
    <property type="entry name" value="5'-DEOXYNUCLEOTIDASE HDDC2"/>
    <property type="match status" value="1"/>
</dbReference>
<evidence type="ECO:0000256" key="6">
    <source>
        <dbReference type="ARBA" id="ARBA00022723"/>
    </source>
</evidence>
<gene>
    <name evidence="9" type="ORF">H1016_03225</name>
</gene>
<dbReference type="AlphaFoldDB" id="A0A832V5B0"/>
<comment type="catalytic activity">
    <reaction evidence="1">
        <text>a 2'-deoxyribonucleoside 5'-phosphate + H2O = a 2'-deoxyribonucleoside + phosphate</text>
        <dbReference type="Rhea" id="RHEA:36167"/>
        <dbReference type="ChEBI" id="CHEBI:15377"/>
        <dbReference type="ChEBI" id="CHEBI:18274"/>
        <dbReference type="ChEBI" id="CHEBI:43474"/>
        <dbReference type="ChEBI" id="CHEBI:65317"/>
        <dbReference type="EC" id="3.1.3.89"/>
    </reaction>
</comment>
<comment type="cofactor">
    <cofactor evidence="2">
        <name>Mn(2+)</name>
        <dbReference type="ChEBI" id="CHEBI:29035"/>
    </cofactor>
</comment>
<comment type="subunit">
    <text evidence="4">Homodimer.</text>
</comment>
<comment type="caution">
    <text evidence="9">The sequence shown here is derived from an EMBL/GenBank/DDBJ whole genome shotgun (WGS) entry which is preliminary data.</text>
</comment>
<dbReference type="SMART" id="SM00471">
    <property type="entry name" value="HDc"/>
    <property type="match status" value="1"/>
</dbReference>
<comment type="cofactor">
    <cofactor evidence="3">
        <name>Co(2+)</name>
        <dbReference type="ChEBI" id="CHEBI:48828"/>
    </cofactor>
</comment>
<dbReference type="SUPFAM" id="SSF109604">
    <property type="entry name" value="HD-domain/PDEase-like"/>
    <property type="match status" value="1"/>
</dbReference>
<dbReference type="GO" id="GO:0002953">
    <property type="term" value="F:5'-deoxynucleotidase activity"/>
    <property type="evidence" value="ECO:0007669"/>
    <property type="project" value="UniProtKB-EC"/>
</dbReference>
<accession>A0A832V5B0</accession>
<dbReference type="InterPro" id="IPR039356">
    <property type="entry name" value="YfbR/HDDC2"/>
</dbReference>
<dbReference type="GO" id="GO:0046872">
    <property type="term" value="F:metal ion binding"/>
    <property type="evidence" value="ECO:0007669"/>
    <property type="project" value="UniProtKB-KW"/>
</dbReference>
<dbReference type="Pfam" id="PF13023">
    <property type="entry name" value="HD_3"/>
    <property type="match status" value="1"/>
</dbReference>
<keyword evidence="7 9" id="KW-0378">Hydrolase</keyword>
<dbReference type="InterPro" id="IPR003607">
    <property type="entry name" value="HD/PDEase_dom"/>
</dbReference>
<evidence type="ECO:0000256" key="3">
    <source>
        <dbReference type="ARBA" id="ARBA00001941"/>
    </source>
</evidence>
<evidence type="ECO:0000256" key="5">
    <source>
        <dbReference type="ARBA" id="ARBA00012964"/>
    </source>
</evidence>
<dbReference type="PROSITE" id="PS51831">
    <property type="entry name" value="HD"/>
    <property type="match status" value="1"/>
</dbReference>
<dbReference type="EC" id="3.1.3.89" evidence="5"/>
<dbReference type="InterPro" id="IPR006674">
    <property type="entry name" value="HD_domain"/>
</dbReference>
<evidence type="ECO:0000256" key="1">
    <source>
        <dbReference type="ARBA" id="ARBA00001638"/>
    </source>
</evidence>
<protein>
    <recommendedName>
        <fullName evidence="5">5'-deoxynucleotidase</fullName>
        <ecNumber evidence="5">3.1.3.89</ecNumber>
    </recommendedName>
</protein>
<evidence type="ECO:0000313" key="10">
    <source>
        <dbReference type="Proteomes" id="UP000646946"/>
    </source>
</evidence>
<organism evidence="9 10">
    <name type="scientific">Candidatus Naiadarchaeum limnaeum</name>
    <dbReference type="NCBI Taxonomy" id="2756139"/>
    <lineage>
        <taxon>Archaea</taxon>
        <taxon>Candidatus Undinarchaeota</taxon>
        <taxon>Candidatus Undinarchaeia</taxon>
        <taxon>Candidatus Naiadarchaeales</taxon>
        <taxon>Candidatus Naiadarchaeaceae</taxon>
        <taxon>Candidatus Naiadarchaeum</taxon>
    </lineage>
</organism>
<proteinExistence type="predicted"/>
<evidence type="ECO:0000256" key="7">
    <source>
        <dbReference type="ARBA" id="ARBA00022801"/>
    </source>
</evidence>
<keyword evidence="6" id="KW-0479">Metal-binding</keyword>
<dbReference type="Proteomes" id="UP000646946">
    <property type="component" value="Unassembled WGS sequence"/>
</dbReference>
<name>A0A832V5B0_9ARCH</name>
<dbReference type="CDD" id="cd00077">
    <property type="entry name" value="HDc"/>
    <property type="match status" value="1"/>
</dbReference>
<evidence type="ECO:0000256" key="2">
    <source>
        <dbReference type="ARBA" id="ARBA00001936"/>
    </source>
</evidence>
<sequence length="185" mass="21115">MKKGDRKKRVAQFFLEVGVLKRLPRSGWIQVGVQNPETVGSHSFRTALIAWALAKFLNADTNKVVKMGLLHDLEEARTGDLNMVNKRYHLNDKRAKAYSDALKNSPFVIEALVLITELSMGKTLEAKIVKDADKLDLFLQAFEYKSAGLKVADKFLHSSRKELRLKISKDLAKEIEKSELVWWYP</sequence>
<feature type="domain" description="HD" evidence="8">
    <location>
        <begin position="39"/>
        <end position="138"/>
    </location>
</feature>
<keyword evidence="10" id="KW-1185">Reference proteome</keyword>